<dbReference type="EMBL" id="JARYMX010000004">
    <property type="protein sequence ID" value="KAJ9550170.1"/>
    <property type="molecule type" value="Genomic_DNA"/>
</dbReference>
<dbReference type="AlphaFoldDB" id="A0AA38SWP1"/>
<evidence type="ECO:0000313" key="2">
    <source>
        <dbReference type="EMBL" id="KAJ9550170.1"/>
    </source>
</evidence>
<evidence type="ECO:0000313" key="3">
    <source>
        <dbReference type="Proteomes" id="UP001172457"/>
    </source>
</evidence>
<reference evidence="2" key="1">
    <citation type="submission" date="2023-03" db="EMBL/GenBank/DDBJ databases">
        <title>Chromosome-scale reference genome and RAD-based genetic map of yellow starthistle (Centaurea solstitialis) reveal putative structural variation and QTLs associated with invader traits.</title>
        <authorList>
            <person name="Reatini B."/>
            <person name="Cang F.A."/>
            <person name="Jiang Q."/>
            <person name="Mckibben M.T.W."/>
            <person name="Barker M.S."/>
            <person name="Rieseberg L.H."/>
            <person name="Dlugosch K.M."/>
        </authorList>
    </citation>
    <scope>NUCLEOTIDE SEQUENCE</scope>
    <source>
        <strain evidence="2">CAN-66</strain>
        <tissue evidence="2">Leaf</tissue>
    </source>
</reference>
<accession>A0AA38SWP1</accession>
<gene>
    <name evidence="2" type="ORF">OSB04_014215</name>
</gene>
<proteinExistence type="predicted"/>
<evidence type="ECO:0000256" key="1">
    <source>
        <dbReference type="SAM" id="MobiDB-lite"/>
    </source>
</evidence>
<sequence>MLLEHFRKKKHHFFYYSKGVGDALMALKYFAKIYSDESSIASSNFHCEDKSMYGRPDSIGFLSGTIGSCWNTTTTRIGFHNGLSWLEQISLILLLVRRNLVFPANRREIHPLFSFRNESFVSEPPLSAAIDLSPLASAPLPREDESGESGGVQEVHPESHRHSSDKSVAGGGVIIGGLATAVFRHALLLHSGHP</sequence>
<comment type="caution">
    <text evidence="2">The sequence shown here is derived from an EMBL/GenBank/DDBJ whole genome shotgun (WGS) entry which is preliminary data.</text>
</comment>
<feature type="region of interest" description="Disordered" evidence="1">
    <location>
        <begin position="138"/>
        <end position="168"/>
    </location>
</feature>
<name>A0AA38SWP1_9ASTR</name>
<organism evidence="2 3">
    <name type="scientific">Centaurea solstitialis</name>
    <name type="common">yellow star-thistle</name>
    <dbReference type="NCBI Taxonomy" id="347529"/>
    <lineage>
        <taxon>Eukaryota</taxon>
        <taxon>Viridiplantae</taxon>
        <taxon>Streptophyta</taxon>
        <taxon>Embryophyta</taxon>
        <taxon>Tracheophyta</taxon>
        <taxon>Spermatophyta</taxon>
        <taxon>Magnoliopsida</taxon>
        <taxon>eudicotyledons</taxon>
        <taxon>Gunneridae</taxon>
        <taxon>Pentapetalae</taxon>
        <taxon>asterids</taxon>
        <taxon>campanulids</taxon>
        <taxon>Asterales</taxon>
        <taxon>Asteraceae</taxon>
        <taxon>Carduoideae</taxon>
        <taxon>Cardueae</taxon>
        <taxon>Centaureinae</taxon>
        <taxon>Centaurea</taxon>
    </lineage>
</organism>
<protein>
    <submittedName>
        <fullName evidence="2">Uncharacterized protein</fullName>
    </submittedName>
</protein>
<feature type="compositionally biased region" description="Basic and acidic residues" evidence="1">
    <location>
        <begin position="155"/>
        <end position="165"/>
    </location>
</feature>
<dbReference type="Proteomes" id="UP001172457">
    <property type="component" value="Chromosome 4"/>
</dbReference>
<keyword evidence="3" id="KW-1185">Reference proteome</keyword>